<sequence length="76" mass="8508">MSKPVDLSGASVWNCVTGAAVSQLPVRIWDFCPRFDFTNFDVSTTRLEAAGPRFERLNDQNNDRFGRSDLAKIPAM</sequence>
<keyword evidence="2" id="KW-1185">Reference proteome</keyword>
<organism evidence="1 2">
    <name type="scientific">Trichinella nativa</name>
    <dbReference type="NCBI Taxonomy" id="6335"/>
    <lineage>
        <taxon>Eukaryota</taxon>
        <taxon>Metazoa</taxon>
        <taxon>Ecdysozoa</taxon>
        <taxon>Nematoda</taxon>
        <taxon>Enoplea</taxon>
        <taxon>Dorylaimia</taxon>
        <taxon>Trichinellida</taxon>
        <taxon>Trichinellidae</taxon>
        <taxon>Trichinella</taxon>
    </lineage>
</organism>
<dbReference type="Proteomes" id="UP000054721">
    <property type="component" value="Unassembled WGS sequence"/>
</dbReference>
<evidence type="ECO:0000313" key="2">
    <source>
        <dbReference type="Proteomes" id="UP000054721"/>
    </source>
</evidence>
<accession>A0A0V1LJ87</accession>
<comment type="caution">
    <text evidence="1">The sequence shown here is derived from an EMBL/GenBank/DDBJ whole genome shotgun (WGS) entry which is preliminary data.</text>
</comment>
<name>A0A0V1LJ87_9BILA</name>
<evidence type="ECO:0000313" key="1">
    <source>
        <dbReference type="EMBL" id="KRZ59583.1"/>
    </source>
</evidence>
<reference evidence="1 2" key="1">
    <citation type="submission" date="2015-05" db="EMBL/GenBank/DDBJ databases">
        <title>Evolution of Trichinella species and genotypes.</title>
        <authorList>
            <person name="Korhonen P.K."/>
            <person name="Edoardo P."/>
            <person name="Giuseppe L.R."/>
            <person name="Gasser R.B."/>
        </authorList>
    </citation>
    <scope>NUCLEOTIDE SEQUENCE [LARGE SCALE GENOMIC DNA]</scope>
    <source>
        <strain evidence="1">ISS10</strain>
    </source>
</reference>
<gene>
    <name evidence="1" type="ORF">T02_5715</name>
</gene>
<proteinExistence type="predicted"/>
<dbReference type="AlphaFoldDB" id="A0A0V1LJ87"/>
<dbReference type="EMBL" id="JYDW01000040">
    <property type="protein sequence ID" value="KRZ59583.1"/>
    <property type="molecule type" value="Genomic_DNA"/>
</dbReference>
<protein>
    <submittedName>
        <fullName evidence="1">Uncharacterized protein</fullName>
    </submittedName>
</protein>
<dbReference type="OrthoDB" id="10552067at2759"/>